<feature type="transmembrane region" description="Helical" evidence="7">
    <location>
        <begin position="165"/>
        <end position="188"/>
    </location>
</feature>
<accession>A0A7J0CE71</accession>
<dbReference type="PANTHER" id="PTHR30213">
    <property type="entry name" value="INNER MEMBRANE PROTEIN YHJD"/>
    <property type="match status" value="1"/>
</dbReference>
<dbReference type="GO" id="GO:0005886">
    <property type="term" value="C:plasma membrane"/>
    <property type="evidence" value="ECO:0007669"/>
    <property type="project" value="UniProtKB-SubCell"/>
</dbReference>
<evidence type="ECO:0000256" key="6">
    <source>
        <dbReference type="SAM" id="MobiDB-lite"/>
    </source>
</evidence>
<name>A0A7J0CE71_9ACTN</name>
<evidence type="ECO:0000256" key="4">
    <source>
        <dbReference type="ARBA" id="ARBA00022989"/>
    </source>
</evidence>
<gene>
    <name evidence="8" type="ORF">Sfulv_50040</name>
</gene>
<feature type="transmembrane region" description="Helical" evidence="7">
    <location>
        <begin position="321"/>
        <end position="345"/>
    </location>
</feature>
<feature type="region of interest" description="Disordered" evidence="6">
    <location>
        <begin position="1"/>
        <end position="54"/>
    </location>
</feature>
<evidence type="ECO:0000256" key="2">
    <source>
        <dbReference type="ARBA" id="ARBA00022475"/>
    </source>
</evidence>
<feature type="transmembrane region" description="Helical" evidence="7">
    <location>
        <begin position="253"/>
        <end position="276"/>
    </location>
</feature>
<evidence type="ECO:0000256" key="5">
    <source>
        <dbReference type="ARBA" id="ARBA00023136"/>
    </source>
</evidence>
<protein>
    <submittedName>
        <fullName evidence="8">Uncharacterized protein</fullName>
    </submittedName>
</protein>
<evidence type="ECO:0000256" key="3">
    <source>
        <dbReference type="ARBA" id="ARBA00022692"/>
    </source>
</evidence>
<reference evidence="8 9" key="1">
    <citation type="submission" date="2020-05" db="EMBL/GenBank/DDBJ databases">
        <title>Whole genome shotgun sequence of Streptomyces fulvorobeus NBRC 15897.</title>
        <authorList>
            <person name="Komaki H."/>
            <person name="Tamura T."/>
        </authorList>
    </citation>
    <scope>NUCLEOTIDE SEQUENCE [LARGE SCALE GENOMIC DNA]</scope>
    <source>
        <strain evidence="8 9">NBRC 15897</strain>
    </source>
</reference>
<keyword evidence="4 7" id="KW-1133">Transmembrane helix</keyword>
<comment type="caution">
    <text evidence="8">The sequence shown here is derived from an EMBL/GenBank/DDBJ whole genome shotgun (WGS) entry which is preliminary data.</text>
</comment>
<dbReference type="Proteomes" id="UP000498980">
    <property type="component" value="Unassembled WGS sequence"/>
</dbReference>
<organism evidence="8 9">
    <name type="scientific">Streptomyces fulvorobeus</name>
    <dbReference type="NCBI Taxonomy" id="284028"/>
    <lineage>
        <taxon>Bacteria</taxon>
        <taxon>Bacillati</taxon>
        <taxon>Actinomycetota</taxon>
        <taxon>Actinomycetes</taxon>
        <taxon>Kitasatosporales</taxon>
        <taxon>Streptomycetaceae</taxon>
        <taxon>Streptomyces</taxon>
    </lineage>
</organism>
<feature type="transmembrane region" description="Helical" evidence="7">
    <location>
        <begin position="107"/>
        <end position="129"/>
    </location>
</feature>
<keyword evidence="2" id="KW-1003">Cell membrane</keyword>
<dbReference type="InterPro" id="IPR017039">
    <property type="entry name" value="Virul_fac_BrkB"/>
</dbReference>
<dbReference type="NCBIfam" id="TIGR00765">
    <property type="entry name" value="yihY_not_rbn"/>
    <property type="match status" value="1"/>
</dbReference>
<keyword evidence="3 7" id="KW-0812">Transmembrane</keyword>
<feature type="transmembrane region" description="Helical" evidence="7">
    <location>
        <begin position="288"/>
        <end position="309"/>
    </location>
</feature>
<evidence type="ECO:0000256" key="7">
    <source>
        <dbReference type="SAM" id="Phobius"/>
    </source>
</evidence>
<dbReference type="PANTHER" id="PTHR30213:SF0">
    <property type="entry name" value="UPF0761 MEMBRANE PROTEIN YIHY"/>
    <property type="match status" value="1"/>
</dbReference>
<evidence type="ECO:0000256" key="1">
    <source>
        <dbReference type="ARBA" id="ARBA00004651"/>
    </source>
</evidence>
<sequence>MTYERLAGEVCQQEPDVGPWHEGGHARLMSSSPMPAFEPGGADRPPPPRSGTELPALHVRTRQAATPPFPPPKYARDLPGWQHIGTALRRTPASVWNDNVTDFAAALTYYAVLALFPTLLVTVSLLGIVGASTTDNLIGNVLAVVPTESRPVMRSTLQGMAEQHAAAWTLAVFGMVGALWSASSYLGVFRRALHVMHGVEDLRPVWRTAPRLVVTALVLLMLLVSSALVLILTGEAAHTVGRLVGMDSMAGTAWNALKWPLLLCLVAVLVLVLFSSGPSGTRGVRQRLVGDALAVALWLVASGGFALYVSHVGTYNRLYGSLAGIIVFLVWLWLSNLALLTGAQFNAELAKLRRR</sequence>
<evidence type="ECO:0000313" key="8">
    <source>
        <dbReference type="EMBL" id="GFN00194.1"/>
    </source>
</evidence>
<dbReference type="AlphaFoldDB" id="A0A7J0CE71"/>
<proteinExistence type="predicted"/>
<dbReference type="EMBL" id="BLWC01000001">
    <property type="protein sequence ID" value="GFN00194.1"/>
    <property type="molecule type" value="Genomic_DNA"/>
</dbReference>
<evidence type="ECO:0000313" key="9">
    <source>
        <dbReference type="Proteomes" id="UP000498980"/>
    </source>
</evidence>
<keyword evidence="9" id="KW-1185">Reference proteome</keyword>
<comment type="subcellular location">
    <subcellularLocation>
        <location evidence="1">Cell membrane</location>
        <topology evidence="1">Multi-pass membrane protein</topology>
    </subcellularLocation>
</comment>
<keyword evidence="5 7" id="KW-0472">Membrane</keyword>
<feature type="transmembrane region" description="Helical" evidence="7">
    <location>
        <begin position="209"/>
        <end position="233"/>
    </location>
</feature>
<dbReference type="Pfam" id="PF03631">
    <property type="entry name" value="Virul_fac_BrkB"/>
    <property type="match status" value="1"/>
</dbReference>